<keyword evidence="13" id="KW-1185">Reference proteome</keyword>
<dbReference type="GO" id="GO:0008270">
    <property type="term" value="F:zinc ion binding"/>
    <property type="evidence" value="ECO:0007669"/>
    <property type="project" value="UniProtKB-KW"/>
</dbReference>
<dbReference type="InterPro" id="IPR013010">
    <property type="entry name" value="Znf_SIAH"/>
</dbReference>
<evidence type="ECO:0000259" key="11">
    <source>
        <dbReference type="PROSITE" id="PS51081"/>
    </source>
</evidence>
<evidence type="ECO:0000256" key="6">
    <source>
        <dbReference type="ARBA" id="ARBA00022723"/>
    </source>
</evidence>
<comment type="catalytic activity">
    <reaction evidence="1">
        <text>S-ubiquitinyl-[E2 ubiquitin-conjugating enzyme]-L-cysteine + [acceptor protein]-L-lysine = [E2 ubiquitin-conjugating enzyme]-L-cysteine + N(6)-ubiquitinyl-[acceptor protein]-L-lysine.</text>
        <dbReference type="EC" id="2.3.2.27"/>
    </reaction>
</comment>
<accession>A0A5J9U228</accession>
<keyword evidence="9" id="KW-0862">Zinc</keyword>
<dbReference type="Pfam" id="PF21362">
    <property type="entry name" value="Sina_RING"/>
    <property type="match status" value="1"/>
</dbReference>
<proteinExistence type="inferred from homology"/>
<evidence type="ECO:0000256" key="4">
    <source>
        <dbReference type="ARBA" id="ARBA00012483"/>
    </source>
</evidence>
<dbReference type="AlphaFoldDB" id="A0A5J9U228"/>
<keyword evidence="5" id="KW-0808">Transferase</keyword>
<dbReference type="Gramene" id="TVU17743">
    <property type="protein sequence ID" value="TVU17743"/>
    <property type="gene ID" value="EJB05_33794"/>
</dbReference>
<evidence type="ECO:0000313" key="12">
    <source>
        <dbReference type="EMBL" id="TVU17743.1"/>
    </source>
</evidence>
<dbReference type="PROSITE" id="PS51081">
    <property type="entry name" value="ZF_SIAH"/>
    <property type="match status" value="1"/>
</dbReference>
<dbReference type="Gene3D" id="3.30.40.10">
    <property type="entry name" value="Zinc/RING finger domain, C3HC4 (zinc finger)"/>
    <property type="match status" value="1"/>
</dbReference>
<protein>
    <recommendedName>
        <fullName evidence="4">RING-type E3 ubiquitin transferase</fullName>
        <ecNumber evidence="4">2.3.2.27</ecNumber>
    </recommendedName>
</protein>
<comment type="caution">
    <text evidence="12">The sequence shown here is derived from an EMBL/GenBank/DDBJ whole genome shotgun (WGS) entry which is preliminary data.</text>
</comment>
<dbReference type="GO" id="GO:0005737">
    <property type="term" value="C:cytoplasm"/>
    <property type="evidence" value="ECO:0007669"/>
    <property type="project" value="TreeGrafter"/>
</dbReference>
<dbReference type="InterPro" id="IPR049548">
    <property type="entry name" value="Sina-like_RING"/>
</dbReference>
<dbReference type="GO" id="GO:0061630">
    <property type="term" value="F:ubiquitin protein ligase activity"/>
    <property type="evidence" value="ECO:0007669"/>
    <property type="project" value="UniProtKB-EC"/>
</dbReference>
<feature type="non-terminal residue" evidence="12">
    <location>
        <position position="1"/>
    </location>
</feature>
<dbReference type="SUPFAM" id="SSF49599">
    <property type="entry name" value="TRAF domain-like"/>
    <property type="match status" value="1"/>
</dbReference>
<organism evidence="12 13">
    <name type="scientific">Eragrostis curvula</name>
    <name type="common">weeping love grass</name>
    <dbReference type="NCBI Taxonomy" id="38414"/>
    <lineage>
        <taxon>Eukaryota</taxon>
        <taxon>Viridiplantae</taxon>
        <taxon>Streptophyta</taxon>
        <taxon>Embryophyta</taxon>
        <taxon>Tracheophyta</taxon>
        <taxon>Spermatophyta</taxon>
        <taxon>Magnoliopsida</taxon>
        <taxon>Liliopsida</taxon>
        <taxon>Poales</taxon>
        <taxon>Poaceae</taxon>
        <taxon>PACMAD clade</taxon>
        <taxon>Chloridoideae</taxon>
        <taxon>Eragrostideae</taxon>
        <taxon>Eragrostidinae</taxon>
        <taxon>Eragrostis</taxon>
    </lineage>
</organism>
<sequence length="277" mass="29663">MAPPPPSTLADVTVDDAEALDCGVCFLPLKPPIFQCKVGHVACAPCRDKLEAAGGGGGCHVCGAATGYRRRCHAMERLVDAVRVPCPHAAHGCVTTPAYHGRDAHAAACAHAPCRCPGDACRFAGSTAELLPHFAAAHGWPCATKTSVGDIVCFTVELQDGFNFVRATAGGGKKTRRSYLFLLNMATEDAGCAVSVLCIHPHAVPEMKFELEYSRYVDVRRDGNQLVNHYQKSEFRVVCTDLSDGLPDPNDGFRFVVPWSVLGDDDDTIQGEKFLCS</sequence>
<keyword evidence="7 10" id="KW-0863">Zinc-finger</keyword>
<evidence type="ECO:0000313" key="13">
    <source>
        <dbReference type="Proteomes" id="UP000324897"/>
    </source>
</evidence>
<dbReference type="PANTHER" id="PTHR10315:SF83">
    <property type="entry name" value="RING-TYPE E3 UBIQUITIN TRANSFERASE"/>
    <property type="match status" value="1"/>
</dbReference>
<evidence type="ECO:0000256" key="9">
    <source>
        <dbReference type="ARBA" id="ARBA00022833"/>
    </source>
</evidence>
<evidence type="ECO:0000256" key="2">
    <source>
        <dbReference type="ARBA" id="ARBA00004906"/>
    </source>
</evidence>
<dbReference type="InterPro" id="IPR052088">
    <property type="entry name" value="E3_ubiquitin-ligase_SINA"/>
</dbReference>
<feature type="domain" description="SIAH-type" evidence="11">
    <location>
        <begin position="81"/>
        <end position="139"/>
    </location>
</feature>
<dbReference type="InterPro" id="IPR013083">
    <property type="entry name" value="Znf_RING/FYVE/PHD"/>
</dbReference>
<name>A0A5J9U228_9POAL</name>
<keyword evidence="6" id="KW-0479">Metal-binding</keyword>
<dbReference type="PANTHER" id="PTHR10315">
    <property type="entry name" value="E3 UBIQUITIN PROTEIN LIGASE SIAH"/>
    <property type="match status" value="1"/>
</dbReference>
<evidence type="ECO:0000256" key="3">
    <source>
        <dbReference type="ARBA" id="ARBA00009119"/>
    </source>
</evidence>
<evidence type="ECO:0000256" key="8">
    <source>
        <dbReference type="ARBA" id="ARBA00022786"/>
    </source>
</evidence>
<dbReference type="UniPathway" id="UPA00143"/>
<reference evidence="12 13" key="1">
    <citation type="journal article" date="2019" name="Sci. Rep.">
        <title>A high-quality genome of Eragrostis curvula grass provides insights into Poaceae evolution and supports new strategies to enhance forage quality.</title>
        <authorList>
            <person name="Carballo J."/>
            <person name="Santos B.A.C.M."/>
            <person name="Zappacosta D."/>
            <person name="Garbus I."/>
            <person name="Selva J.P."/>
            <person name="Gallo C.A."/>
            <person name="Diaz A."/>
            <person name="Albertini E."/>
            <person name="Caccamo M."/>
            <person name="Echenique V."/>
        </authorList>
    </citation>
    <scope>NUCLEOTIDE SEQUENCE [LARGE SCALE GENOMIC DNA]</scope>
    <source>
        <strain evidence="13">cv. Victoria</strain>
        <tissue evidence="12">Leaf</tissue>
    </source>
</reference>
<evidence type="ECO:0000256" key="1">
    <source>
        <dbReference type="ARBA" id="ARBA00000900"/>
    </source>
</evidence>
<dbReference type="EMBL" id="RWGY01000029">
    <property type="protein sequence ID" value="TVU17743.1"/>
    <property type="molecule type" value="Genomic_DNA"/>
</dbReference>
<evidence type="ECO:0000256" key="10">
    <source>
        <dbReference type="PROSITE-ProRule" id="PRU00455"/>
    </source>
</evidence>
<dbReference type="CDD" id="cd16571">
    <property type="entry name" value="RING-HC_SIAHs"/>
    <property type="match status" value="1"/>
</dbReference>
<dbReference type="OrthoDB" id="4788989at2759"/>
<gene>
    <name evidence="12" type="ORF">EJB05_33794</name>
</gene>
<keyword evidence="8" id="KW-0833">Ubl conjugation pathway</keyword>
<evidence type="ECO:0000256" key="7">
    <source>
        <dbReference type="ARBA" id="ARBA00022771"/>
    </source>
</evidence>
<dbReference type="Pfam" id="PF21361">
    <property type="entry name" value="Sina_ZnF"/>
    <property type="match status" value="1"/>
</dbReference>
<evidence type="ECO:0000256" key="5">
    <source>
        <dbReference type="ARBA" id="ARBA00022679"/>
    </source>
</evidence>
<dbReference type="EC" id="2.3.2.27" evidence="4"/>
<comment type="pathway">
    <text evidence="2">Protein modification; protein ubiquitination.</text>
</comment>
<comment type="similarity">
    <text evidence="3">Belongs to the SINA (Seven in absentia) family.</text>
</comment>
<dbReference type="GO" id="GO:0016567">
    <property type="term" value="P:protein ubiquitination"/>
    <property type="evidence" value="ECO:0007669"/>
    <property type="project" value="UniProtKB-UniPathway"/>
</dbReference>
<dbReference type="Proteomes" id="UP000324897">
    <property type="component" value="Chromosome 7"/>
</dbReference>